<sequence>MTNKEKLARIIKESVQFFMPPPDYTPSEWVEANLVFPDGPFAGQPMKLFEFQKGMIDIIKERKTKIILETSAQIGKTTILNGVLFYKSATDPGNAGVAQSTSRETAQWLSGKIRPMIDASPEMQRIVTDKNDRNAVNNGSQIQLRNGGFWYFMSLNSPSHLRGKTLPLMLLDEVDAVDTDTDEGNPIVIASQRATTFGEDARIFISSTPTSKYGAVHTEYEASDKRKYHVPCPKCGHFHEIVWENVKFDWIKIEGKSLPDPDTARLECPSCGHHINDAERTRAVKAGKWVITNPEQTAVAGFHISRLYSPMSSIRSCVEDFKQAYQTFSMSTFYNTVLGLLTCSPLINTPRC</sequence>
<name>A0ABV4JDC7_9ENTR</name>
<evidence type="ECO:0000313" key="3">
    <source>
        <dbReference type="Proteomes" id="UP001567731"/>
    </source>
</evidence>
<reference evidence="2 3" key="1">
    <citation type="submission" date="2023-06" db="EMBL/GenBank/DDBJ databases">
        <title>Genome characterization of Enterobacterales and Pseudomonas spp isolates with different phenotypes to cefepime-taniborbactam.</title>
        <authorList>
            <person name="Hernandez-Garcia M."/>
            <person name="Garcia-Castillo M."/>
            <person name="Ruiz-Garbajosa P."/>
            <person name="Canton R."/>
        </authorList>
    </citation>
    <scope>NUCLEOTIDE SEQUENCE [LARGE SCALE GENOMIC DNA]</scope>
    <source>
        <strain evidence="2 3">A003</strain>
    </source>
</reference>
<feature type="domain" description="Phage terminase large subunit GpA ATPase" evidence="1">
    <location>
        <begin position="51"/>
        <end position="289"/>
    </location>
</feature>
<dbReference type="Gene3D" id="3.40.50.300">
    <property type="entry name" value="P-loop containing nucleotide triphosphate hydrolases"/>
    <property type="match status" value="1"/>
</dbReference>
<dbReference type="InterPro" id="IPR046453">
    <property type="entry name" value="GpA_ATPase"/>
</dbReference>
<gene>
    <name evidence="2" type="ORF">QVM81_07550</name>
</gene>
<accession>A0ABV4JDC7</accession>
<dbReference type="Proteomes" id="UP001567731">
    <property type="component" value="Unassembled WGS sequence"/>
</dbReference>
<comment type="caution">
    <text evidence="2">The sequence shown here is derived from an EMBL/GenBank/DDBJ whole genome shotgun (WGS) entry which is preliminary data.</text>
</comment>
<dbReference type="Pfam" id="PF05876">
    <property type="entry name" value="GpA_ATPase"/>
    <property type="match status" value="1"/>
</dbReference>
<dbReference type="InterPro" id="IPR027417">
    <property type="entry name" value="P-loop_NTPase"/>
</dbReference>
<evidence type="ECO:0000313" key="2">
    <source>
        <dbReference type="EMBL" id="MEZ4051427.1"/>
    </source>
</evidence>
<dbReference type="RefSeq" id="WP_371196660.1">
    <property type="nucleotide sequence ID" value="NZ_JAUEHC010000013.1"/>
</dbReference>
<protein>
    <submittedName>
        <fullName evidence="2">Phage terminase large subunit family protein</fullName>
    </submittedName>
</protein>
<dbReference type="EMBL" id="JAUEHC010000013">
    <property type="protein sequence ID" value="MEZ4051427.1"/>
    <property type="molecule type" value="Genomic_DNA"/>
</dbReference>
<proteinExistence type="predicted"/>
<keyword evidence="3" id="KW-1185">Reference proteome</keyword>
<evidence type="ECO:0000259" key="1">
    <source>
        <dbReference type="Pfam" id="PF05876"/>
    </source>
</evidence>
<organism evidence="2 3">
    <name type="scientific">Enterobacter rongchengensis</name>
    <dbReference type="NCBI Taxonomy" id="3030999"/>
    <lineage>
        <taxon>Bacteria</taxon>
        <taxon>Pseudomonadati</taxon>
        <taxon>Pseudomonadota</taxon>
        <taxon>Gammaproteobacteria</taxon>
        <taxon>Enterobacterales</taxon>
        <taxon>Enterobacteriaceae</taxon>
        <taxon>Enterobacter</taxon>
    </lineage>
</organism>